<comment type="caution">
    <text evidence="2">The sequence shown here is derived from an EMBL/GenBank/DDBJ whole genome shotgun (WGS) entry which is preliminary data.</text>
</comment>
<organism evidence="2 3">
    <name type="scientific">Gilliamella apicola</name>
    <dbReference type="NCBI Taxonomy" id="1196095"/>
    <lineage>
        <taxon>Bacteria</taxon>
        <taxon>Pseudomonadati</taxon>
        <taxon>Pseudomonadota</taxon>
        <taxon>Gammaproteobacteria</taxon>
        <taxon>Orbales</taxon>
        <taxon>Orbaceae</taxon>
        <taxon>Gilliamella</taxon>
    </lineage>
</organism>
<reference evidence="2 3" key="1">
    <citation type="submission" date="2018-05" db="EMBL/GenBank/DDBJ databases">
        <title>Reference genomes for bee gut microbiota database.</title>
        <authorList>
            <person name="Ellegaard K.M."/>
        </authorList>
    </citation>
    <scope>NUCLEOTIDE SEQUENCE [LARGE SCALE GENOMIC DNA]</scope>
    <source>
        <strain evidence="2 3">ESL0177</strain>
    </source>
</reference>
<keyword evidence="1" id="KW-0472">Membrane</keyword>
<evidence type="ECO:0000313" key="2">
    <source>
        <dbReference type="EMBL" id="PXZ04136.1"/>
    </source>
</evidence>
<evidence type="ECO:0000313" key="3">
    <source>
        <dbReference type="Proteomes" id="UP000247483"/>
    </source>
</evidence>
<proteinExistence type="predicted"/>
<name>A0A2V4DZW6_9GAMM</name>
<protein>
    <submittedName>
        <fullName evidence="2">Uncharacterized protein</fullName>
    </submittedName>
</protein>
<dbReference type="EMBL" id="QGLP01000005">
    <property type="protein sequence ID" value="PXZ04136.1"/>
    <property type="molecule type" value="Genomic_DNA"/>
</dbReference>
<sequence length="59" mass="7282">MLVVQTKKPITKVKLNCLFILNMDPPLWRIFYIYKFNLSILYQIIFQYHFKYSHKQEIA</sequence>
<evidence type="ECO:0000256" key="1">
    <source>
        <dbReference type="SAM" id="Phobius"/>
    </source>
</evidence>
<keyword evidence="1" id="KW-0812">Transmembrane</keyword>
<dbReference type="AlphaFoldDB" id="A0A2V4DZW6"/>
<feature type="transmembrane region" description="Helical" evidence="1">
    <location>
        <begin position="31"/>
        <end position="50"/>
    </location>
</feature>
<keyword evidence="1" id="KW-1133">Transmembrane helix</keyword>
<gene>
    <name evidence="2" type="ORF">DKK79_07145</name>
</gene>
<accession>A0A2V4DZW6</accession>
<dbReference type="Proteomes" id="UP000247483">
    <property type="component" value="Unassembled WGS sequence"/>
</dbReference>